<evidence type="ECO:0000313" key="2">
    <source>
        <dbReference type="Proteomes" id="UP001153678"/>
    </source>
</evidence>
<proteinExistence type="predicted"/>
<protein>
    <submittedName>
        <fullName evidence="1">7779_t:CDS:1</fullName>
    </submittedName>
</protein>
<dbReference type="Proteomes" id="UP001153678">
    <property type="component" value="Unassembled WGS sequence"/>
</dbReference>
<sequence>MPCPNTDTSLVLDEITLVCFWSLPGSKGLQMVTAVVMLGALTFDIPAMPCPNTDTPLVFDEITLVCFWSLPGSKSLQMVSAVVMLGA</sequence>
<dbReference type="AlphaFoldDB" id="A0A9W4SI02"/>
<reference evidence="1" key="1">
    <citation type="submission" date="2022-08" db="EMBL/GenBank/DDBJ databases">
        <authorList>
            <person name="Kallberg Y."/>
            <person name="Tangrot J."/>
            <person name="Rosling A."/>
        </authorList>
    </citation>
    <scope>NUCLEOTIDE SEQUENCE</scope>
    <source>
        <strain evidence="1">Wild A</strain>
    </source>
</reference>
<comment type="caution">
    <text evidence="1">The sequence shown here is derived from an EMBL/GenBank/DDBJ whole genome shotgun (WGS) entry which is preliminary data.</text>
</comment>
<accession>A0A9W4SI02</accession>
<evidence type="ECO:0000313" key="1">
    <source>
        <dbReference type="EMBL" id="CAI2169796.1"/>
    </source>
</evidence>
<organism evidence="1 2">
    <name type="scientific">Funneliformis geosporum</name>
    <dbReference type="NCBI Taxonomy" id="1117311"/>
    <lineage>
        <taxon>Eukaryota</taxon>
        <taxon>Fungi</taxon>
        <taxon>Fungi incertae sedis</taxon>
        <taxon>Mucoromycota</taxon>
        <taxon>Glomeromycotina</taxon>
        <taxon>Glomeromycetes</taxon>
        <taxon>Glomerales</taxon>
        <taxon>Glomeraceae</taxon>
        <taxon>Funneliformis</taxon>
    </lineage>
</organism>
<gene>
    <name evidence="1" type="ORF">FWILDA_LOCUS4261</name>
</gene>
<keyword evidence="2" id="KW-1185">Reference proteome</keyword>
<dbReference type="EMBL" id="CAMKVN010000624">
    <property type="protein sequence ID" value="CAI2169796.1"/>
    <property type="molecule type" value="Genomic_DNA"/>
</dbReference>
<name>A0A9W4SI02_9GLOM</name>